<dbReference type="InterPro" id="IPR011701">
    <property type="entry name" value="MFS"/>
</dbReference>
<keyword evidence="1" id="KW-1133">Transmembrane helix</keyword>
<dbReference type="Pfam" id="PF07690">
    <property type="entry name" value="MFS_1"/>
    <property type="match status" value="1"/>
</dbReference>
<dbReference type="SUPFAM" id="SSF103473">
    <property type="entry name" value="MFS general substrate transporter"/>
    <property type="match status" value="1"/>
</dbReference>
<feature type="transmembrane region" description="Helical" evidence="1">
    <location>
        <begin position="76"/>
        <end position="97"/>
    </location>
</feature>
<sequence>MLDMNLMRSPSFLLLAFSGFFTMMGFFVPFLYIGQRGKAGGMSESDTKWLLSVIGICNMLTRIICGILASNTSVNVLWINNITLTLGGVSTLLSGLVLTPLYQYTYCCCFGIAIACFSSLRSILVVDLMGLEKLNNAFGILMLFQGVASAIGAPIAGIFMDATGSYDASFYLSGTLFTISAILCYPLNMIKNWEDTKAANNELV</sequence>
<dbReference type="AlphaFoldDB" id="A0A6M2E2R6"/>
<proteinExistence type="predicted"/>
<feature type="transmembrane region" description="Helical" evidence="1">
    <location>
        <begin position="12"/>
        <end position="34"/>
    </location>
</feature>
<feature type="transmembrane region" description="Helical" evidence="1">
    <location>
        <begin position="168"/>
        <end position="187"/>
    </location>
</feature>
<dbReference type="GO" id="GO:0008028">
    <property type="term" value="F:monocarboxylic acid transmembrane transporter activity"/>
    <property type="evidence" value="ECO:0007669"/>
    <property type="project" value="TreeGrafter"/>
</dbReference>
<dbReference type="InterPro" id="IPR036259">
    <property type="entry name" value="MFS_trans_sf"/>
</dbReference>
<feature type="transmembrane region" description="Helical" evidence="1">
    <location>
        <begin position="103"/>
        <end position="126"/>
    </location>
</feature>
<feature type="transmembrane region" description="Helical" evidence="1">
    <location>
        <begin position="49"/>
        <end position="69"/>
    </location>
</feature>
<organism evidence="2">
    <name type="scientific">Xenopsylla cheopis</name>
    <name type="common">Oriental rat flea</name>
    <name type="synonym">Pulex cheopis</name>
    <dbReference type="NCBI Taxonomy" id="163159"/>
    <lineage>
        <taxon>Eukaryota</taxon>
        <taxon>Metazoa</taxon>
        <taxon>Ecdysozoa</taxon>
        <taxon>Arthropoda</taxon>
        <taxon>Hexapoda</taxon>
        <taxon>Insecta</taxon>
        <taxon>Pterygota</taxon>
        <taxon>Neoptera</taxon>
        <taxon>Endopterygota</taxon>
        <taxon>Siphonaptera</taxon>
        <taxon>Pulicidae</taxon>
        <taxon>Xenopsyllinae</taxon>
        <taxon>Xenopsylla</taxon>
    </lineage>
</organism>
<keyword evidence="1" id="KW-0812">Transmembrane</keyword>
<feature type="transmembrane region" description="Helical" evidence="1">
    <location>
        <begin position="138"/>
        <end position="162"/>
    </location>
</feature>
<dbReference type="PANTHER" id="PTHR11360:SF238">
    <property type="entry name" value="SD10469P"/>
    <property type="match status" value="1"/>
</dbReference>
<accession>A0A6M2E2R6</accession>
<evidence type="ECO:0000256" key="1">
    <source>
        <dbReference type="SAM" id="Phobius"/>
    </source>
</evidence>
<reference evidence="2" key="1">
    <citation type="submission" date="2020-03" db="EMBL/GenBank/DDBJ databases">
        <title>Transcriptomic Profiling of the Digestive Tract of the Rat Flea, Xenopsylla cheopis, Following Blood Feeding and Infection with Yersinia pestis.</title>
        <authorList>
            <person name="Bland D.M."/>
            <person name="Martens C.A."/>
            <person name="Virtaneva K."/>
            <person name="Kanakabandi K."/>
            <person name="Long D."/>
            <person name="Rosenke R."/>
            <person name="Saturday G.A."/>
            <person name="Hoyt F.H."/>
            <person name="Bruno D.P."/>
            <person name="Ribeiro J.M.C."/>
            <person name="Hinnebusch J."/>
        </authorList>
    </citation>
    <scope>NUCLEOTIDE SEQUENCE</scope>
</reference>
<dbReference type="InterPro" id="IPR050327">
    <property type="entry name" value="Proton-linked_MCT"/>
</dbReference>
<keyword evidence="1" id="KW-0472">Membrane</keyword>
<protein>
    <submittedName>
        <fullName evidence="2">Putative monocarboxylate transporter</fullName>
    </submittedName>
</protein>
<dbReference type="PANTHER" id="PTHR11360">
    <property type="entry name" value="MONOCARBOXYLATE TRANSPORTER"/>
    <property type="match status" value="1"/>
</dbReference>
<evidence type="ECO:0000313" key="2">
    <source>
        <dbReference type="EMBL" id="NOV51661.1"/>
    </source>
</evidence>
<dbReference type="EMBL" id="GIIL01007935">
    <property type="protein sequence ID" value="NOV51661.1"/>
    <property type="molecule type" value="Transcribed_RNA"/>
</dbReference>
<dbReference type="Gene3D" id="1.20.1250.20">
    <property type="entry name" value="MFS general substrate transporter like domains"/>
    <property type="match status" value="1"/>
</dbReference>
<name>A0A6M2E2R6_XENCH</name>